<evidence type="ECO:0000313" key="4">
    <source>
        <dbReference type="Proteomes" id="UP000214646"/>
    </source>
</evidence>
<gene>
    <name evidence="3" type="ORF">FRUB_00220</name>
</gene>
<dbReference type="RefSeq" id="WP_088251736.1">
    <property type="nucleotide sequence ID" value="NZ_NIDE01000001.1"/>
</dbReference>
<name>A0A225DYU4_9BACT</name>
<evidence type="ECO:0000313" key="3">
    <source>
        <dbReference type="EMBL" id="OWK46521.1"/>
    </source>
</evidence>
<organism evidence="3 4">
    <name type="scientific">Fimbriiglobus ruber</name>
    <dbReference type="NCBI Taxonomy" id="1908690"/>
    <lineage>
        <taxon>Bacteria</taxon>
        <taxon>Pseudomonadati</taxon>
        <taxon>Planctomycetota</taxon>
        <taxon>Planctomycetia</taxon>
        <taxon>Gemmatales</taxon>
        <taxon>Gemmataceae</taxon>
        <taxon>Fimbriiglobus</taxon>
    </lineage>
</organism>
<dbReference type="EMBL" id="NIDE01000001">
    <property type="protein sequence ID" value="OWK46521.1"/>
    <property type="molecule type" value="Genomic_DNA"/>
</dbReference>
<feature type="domain" description="DUF2344" evidence="2">
    <location>
        <begin position="9"/>
        <end position="172"/>
    </location>
</feature>
<evidence type="ECO:0000256" key="1">
    <source>
        <dbReference type="SAM" id="MobiDB-lite"/>
    </source>
</evidence>
<comment type="caution">
    <text evidence="3">The sequence shown here is derived from an EMBL/GenBank/DDBJ whole genome shotgun (WGS) entry which is preliminary data.</text>
</comment>
<dbReference type="InterPro" id="IPR018768">
    <property type="entry name" value="DUF2344"/>
</dbReference>
<proteinExistence type="predicted"/>
<accession>A0A225DYU4</accession>
<evidence type="ECO:0000259" key="2">
    <source>
        <dbReference type="Pfam" id="PF10105"/>
    </source>
</evidence>
<feature type="region of interest" description="Disordered" evidence="1">
    <location>
        <begin position="209"/>
        <end position="263"/>
    </location>
</feature>
<dbReference type="Proteomes" id="UP000214646">
    <property type="component" value="Unassembled WGS sequence"/>
</dbReference>
<keyword evidence="4" id="KW-1185">Reference proteome</keyword>
<dbReference type="AlphaFoldDB" id="A0A225DYU4"/>
<sequence length="263" mass="28239">MLAEPSGEKIRLRFRKDGTLRLLSHLDLMRCAERMLRRAEVPFKSTAGFHPTPRLVFALSLPLGVVGANEVVEIELTSPLTAEDVRGRLNRQAPPGLVFTAARTVDMKASAVPRRAVYFLPLPPDRAASLPPVVAELLARDKIWADRIRPKPRRVNVKPYIRAATVRPDGLVLDLWVTGTGGAKADEIARLLGLGDVLDAGAVVERTDLEIHDETPPADDAPPAGPPETAPLEHAPAPAAGEEDDPAVGAATWGMSPNGPVVE</sequence>
<feature type="compositionally biased region" description="Pro residues" evidence="1">
    <location>
        <begin position="219"/>
        <end position="229"/>
    </location>
</feature>
<protein>
    <recommendedName>
        <fullName evidence="2">DUF2344 domain-containing protein</fullName>
    </recommendedName>
</protein>
<feature type="compositionally biased region" description="Low complexity" evidence="1">
    <location>
        <begin position="230"/>
        <end position="240"/>
    </location>
</feature>
<dbReference type="NCBIfam" id="TIGR03936">
    <property type="entry name" value="sam_1_link_chp"/>
    <property type="match status" value="1"/>
</dbReference>
<dbReference type="OrthoDB" id="9780488at2"/>
<dbReference type="Pfam" id="PF10105">
    <property type="entry name" value="DUF2344"/>
    <property type="match status" value="1"/>
</dbReference>
<reference evidence="4" key="1">
    <citation type="submission" date="2017-06" db="EMBL/GenBank/DDBJ databases">
        <title>Genome analysis of Fimbriiglobus ruber SP5, the first member of the order Planctomycetales with confirmed chitinolytic capability.</title>
        <authorList>
            <person name="Ravin N.V."/>
            <person name="Rakitin A.L."/>
            <person name="Ivanova A.A."/>
            <person name="Beletsky A.V."/>
            <person name="Kulichevskaya I.S."/>
            <person name="Mardanov A.V."/>
            <person name="Dedysh S.N."/>
        </authorList>
    </citation>
    <scope>NUCLEOTIDE SEQUENCE [LARGE SCALE GENOMIC DNA]</scope>
    <source>
        <strain evidence="4">SP5</strain>
    </source>
</reference>